<evidence type="ECO:0008006" key="4">
    <source>
        <dbReference type="Google" id="ProtNLM"/>
    </source>
</evidence>
<feature type="region of interest" description="Disordered" evidence="1">
    <location>
        <begin position="15"/>
        <end position="66"/>
    </location>
</feature>
<reference evidence="2 3" key="1">
    <citation type="submission" date="2022-10" db="EMBL/GenBank/DDBJ databases">
        <authorList>
            <person name="Xie J."/>
            <person name="Shen N."/>
        </authorList>
    </citation>
    <scope>NUCLEOTIDE SEQUENCE [LARGE SCALE GENOMIC DNA]</scope>
    <source>
        <strain evidence="2 3">DSM 41681</strain>
    </source>
</reference>
<dbReference type="EMBL" id="JAOZYB010000068">
    <property type="protein sequence ID" value="MEB3960860.1"/>
    <property type="molecule type" value="Genomic_DNA"/>
</dbReference>
<evidence type="ECO:0000313" key="3">
    <source>
        <dbReference type="Proteomes" id="UP001352223"/>
    </source>
</evidence>
<feature type="compositionally biased region" description="Basic residues" evidence="1">
    <location>
        <begin position="47"/>
        <end position="57"/>
    </location>
</feature>
<keyword evidence="3" id="KW-1185">Reference proteome</keyword>
<organism evidence="2 3">
    <name type="scientific">Streptomyces kunmingensis</name>
    <dbReference type="NCBI Taxonomy" id="68225"/>
    <lineage>
        <taxon>Bacteria</taxon>
        <taxon>Bacillati</taxon>
        <taxon>Actinomycetota</taxon>
        <taxon>Actinomycetes</taxon>
        <taxon>Kitasatosporales</taxon>
        <taxon>Streptomycetaceae</taxon>
        <taxon>Streptomyces</taxon>
    </lineage>
</organism>
<protein>
    <recommendedName>
        <fullName evidence="4">FHA domain-containing protein</fullName>
    </recommendedName>
</protein>
<gene>
    <name evidence="2" type="ORF">OKJ48_11480</name>
</gene>
<dbReference type="Proteomes" id="UP001352223">
    <property type="component" value="Unassembled WGS sequence"/>
</dbReference>
<comment type="caution">
    <text evidence="2">The sequence shown here is derived from an EMBL/GenBank/DDBJ whole genome shotgun (WGS) entry which is preliminary data.</text>
</comment>
<name>A0ABU6CAI0_9ACTN</name>
<dbReference type="RefSeq" id="WP_324768026.1">
    <property type="nucleotide sequence ID" value="NZ_BAAATS010000028.1"/>
</dbReference>
<evidence type="ECO:0000256" key="1">
    <source>
        <dbReference type="SAM" id="MobiDB-lite"/>
    </source>
</evidence>
<accession>A0ABU6CAI0</accession>
<sequence>MLLDRRVPQGWAVRIDGSSTNTAHISNKATAPQDPTSPTLTVVGHPRAGRIKIKQTKGRSVSWPDA</sequence>
<feature type="compositionally biased region" description="Polar residues" evidence="1">
    <location>
        <begin position="17"/>
        <end position="40"/>
    </location>
</feature>
<proteinExistence type="predicted"/>
<evidence type="ECO:0000313" key="2">
    <source>
        <dbReference type="EMBL" id="MEB3960860.1"/>
    </source>
</evidence>